<proteinExistence type="predicted"/>
<dbReference type="PANTHER" id="PTHR43606:SF2">
    <property type="entry name" value="ALKALINE PHOSPHATASE FAMILY PROTEIN (AFU_ORTHOLOGUE AFUA_5G03860)"/>
    <property type="match status" value="1"/>
</dbReference>
<feature type="transmembrane region" description="Helical" evidence="1">
    <location>
        <begin position="31"/>
        <end position="51"/>
    </location>
</feature>
<dbReference type="Proteomes" id="UP000800094">
    <property type="component" value="Unassembled WGS sequence"/>
</dbReference>
<dbReference type="Pfam" id="PF09423">
    <property type="entry name" value="PhoD"/>
    <property type="match status" value="1"/>
</dbReference>
<evidence type="ECO:0000313" key="3">
    <source>
        <dbReference type="EMBL" id="KAF2245870.1"/>
    </source>
</evidence>
<reference evidence="3" key="1">
    <citation type="journal article" date="2020" name="Stud. Mycol.">
        <title>101 Dothideomycetes genomes: a test case for predicting lifestyles and emergence of pathogens.</title>
        <authorList>
            <person name="Haridas S."/>
            <person name="Albert R."/>
            <person name="Binder M."/>
            <person name="Bloem J."/>
            <person name="Labutti K."/>
            <person name="Salamov A."/>
            <person name="Andreopoulos B."/>
            <person name="Baker S."/>
            <person name="Barry K."/>
            <person name="Bills G."/>
            <person name="Bluhm B."/>
            <person name="Cannon C."/>
            <person name="Castanera R."/>
            <person name="Culley D."/>
            <person name="Daum C."/>
            <person name="Ezra D."/>
            <person name="Gonzalez J."/>
            <person name="Henrissat B."/>
            <person name="Kuo A."/>
            <person name="Liang C."/>
            <person name="Lipzen A."/>
            <person name="Lutzoni F."/>
            <person name="Magnuson J."/>
            <person name="Mondo S."/>
            <person name="Nolan M."/>
            <person name="Ohm R."/>
            <person name="Pangilinan J."/>
            <person name="Park H.-J."/>
            <person name="Ramirez L."/>
            <person name="Alfaro M."/>
            <person name="Sun H."/>
            <person name="Tritt A."/>
            <person name="Yoshinaga Y."/>
            <person name="Zwiers L.-H."/>
            <person name="Turgeon B."/>
            <person name="Goodwin S."/>
            <person name="Spatafora J."/>
            <person name="Crous P."/>
            <person name="Grigoriev I."/>
        </authorList>
    </citation>
    <scope>NUCLEOTIDE SEQUENCE</scope>
    <source>
        <strain evidence="3">CBS 122368</strain>
    </source>
</reference>
<dbReference type="InterPro" id="IPR038607">
    <property type="entry name" value="PhoD-like_sf"/>
</dbReference>
<dbReference type="InterPro" id="IPR052900">
    <property type="entry name" value="Phospholipid_Metab_Enz"/>
</dbReference>
<dbReference type="InterPro" id="IPR029052">
    <property type="entry name" value="Metallo-depent_PP-like"/>
</dbReference>
<dbReference type="Gene3D" id="3.60.21.70">
    <property type="entry name" value="PhoD-like phosphatase"/>
    <property type="match status" value="1"/>
</dbReference>
<dbReference type="SUPFAM" id="SSF56300">
    <property type="entry name" value="Metallo-dependent phosphatases"/>
    <property type="match status" value="1"/>
</dbReference>
<dbReference type="InterPro" id="IPR018946">
    <property type="entry name" value="PhoD-like_MPP"/>
</dbReference>
<keyword evidence="1" id="KW-1133">Transmembrane helix</keyword>
<feature type="transmembrane region" description="Helical" evidence="1">
    <location>
        <begin position="129"/>
        <end position="150"/>
    </location>
</feature>
<dbReference type="GeneID" id="54582851"/>
<dbReference type="OrthoDB" id="2100241at2759"/>
<keyword evidence="4" id="KW-1185">Reference proteome</keyword>
<dbReference type="CDD" id="cd07389">
    <property type="entry name" value="MPP_PhoD"/>
    <property type="match status" value="1"/>
</dbReference>
<accession>A0A6A6I8M2</accession>
<name>A0A6A6I8M2_9PLEO</name>
<dbReference type="PANTHER" id="PTHR43606">
    <property type="entry name" value="PHOSPHATASE, PUTATIVE (AFU_ORTHOLOGUE AFUA_6G08710)-RELATED"/>
    <property type="match status" value="1"/>
</dbReference>
<dbReference type="AlphaFoldDB" id="A0A6A6I8M2"/>
<dbReference type="EMBL" id="ML987199">
    <property type="protein sequence ID" value="KAF2245870.1"/>
    <property type="molecule type" value="Genomic_DNA"/>
</dbReference>
<keyword evidence="1" id="KW-0812">Transmembrane</keyword>
<feature type="domain" description="PhoD-like phosphatase metallophosphatase" evidence="2">
    <location>
        <begin position="290"/>
        <end position="554"/>
    </location>
</feature>
<keyword evidence="1" id="KW-0472">Membrane</keyword>
<gene>
    <name evidence="3" type="ORF">BU26DRAFT_521409</name>
</gene>
<evidence type="ECO:0000256" key="1">
    <source>
        <dbReference type="SAM" id="Phobius"/>
    </source>
</evidence>
<feature type="transmembrane region" description="Helical" evidence="1">
    <location>
        <begin position="6"/>
        <end position="24"/>
    </location>
</feature>
<evidence type="ECO:0000259" key="2">
    <source>
        <dbReference type="Pfam" id="PF09423"/>
    </source>
</evidence>
<evidence type="ECO:0000313" key="4">
    <source>
        <dbReference type="Proteomes" id="UP000800094"/>
    </source>
</evidence>
<protein>
    <submittedName>
        <fullName evidence="3">Metallo-dependent phosphatase</fullName>
    </submittedName>
</protein>
<sequence length="617" mass="70035">MASASDILTLVSSLALRVSIYIFLRWIPTTIAPPLATALTLVYLPSFFISLQDTAPFKVISDELDIIVKETVARGSSTSDSSEDIELIEGVEDGPLQELDVEETIQYEERKPKILRTLLTGMPSPSSLLWSWVTFAINVTLIVMALDMVYRAPMFHSCHHASFGRLGYISEHTANILVREPYAFDVKVLYRSIDEPNRSWMRKILHSSQPDYWTKNETDFTAAISLDHLRSDTPYEYVIETSSGNTTGTFITAPRPGRVSLLKDGKYTFVHSSCIKPRVPYTPWQHPLEFPGMAHLARWLPELRPYFMLFLGDFIYVDVPQRLGTEAEHYRREYRQVYSSPSWPAVSKNLPWIHVIDDHEIANDWNGNMTGVAVPAYDAFTHYHVAVNPPPHRKGHTYFSFTQGPAQFFLVDTRRYRSPENKNPNDESKTMLGEPQLSDLLAWVSKPPPKGVHWKIIVTGVPFTKNWHFGTEDTWGGYLFERRKILEAAWDLSSAHGVGVVVLSGDRHEFAATSFPPPKDSKWPISATVHEFSTSPLSMFYLPTRTYDETDDEDVCIKYLPDGNSKFGAVEITAPDHSEQSLLNYRLFIDGKEAWTHVISTPPTRDGSKRAKDAVWG</sequence>
<organism evidence="3 4">
    <name type="scientific">Trematosphaeria pertusa</name>
    <dbReference type="NCBI Taxonomy" id="390896"/>
    <lineage>
        <taxon>Eukaryota</taxon>
        <taxon>Fungi</taxon>
        <taxon>Dikarya</taxon>
        <taxon>Ascomycota</taxon>
        <taxon>Pezizomycotina</taxon>
        <taxon>Dothideomycetes</taxon>
        <taxon>Pleosporomycetidae</taxon>
        <taxon>Pleosporales</taxon>
        <taxon>Massarineae</taxon>
        <taxon>Trematosphaeriaceae</taxon>
        <taxon>Trematosphaeria</taxon>
    </lineage>
</organism>
<dbReference type="RefSeq" id="XP_033680874.1">
    <property type="nucleotide sequence ID" value="XM_033829521.1"/>
</dbReference>